<organism evidence="1 2">
    <name type="scientific">Thelephora ganbajun</name>
    <name type="common">Ganba fungus</name>
    <dbReference type="NCBI Taxonomy" id="370292"/>
    <lineage>
        <taxon>Eukaryota</taxon>
        <taxon>Fungi</taxon>
        <taxon>Dikarya</taxon>
        <taxon>Basidiomycota</taxon>
        <taxon>Agaricomycotina</taxon>
        <taxon>Agaricomycetes</taxon>
        <taxon>Thelephorales</taxon>
        <taxon>Thelephoraceae</taxon>
        <taxon>Thelephora</taxon>
    </lineage>
</organism>
<proteinExistence type="predicted"/>
<evidence type="ECO:0000313" key="1">
    <source>
        <dbReference type="EMBL" id="KAF9649191.1"/>
    </source>
</evidence>
<gene>
    <name evidence="1" type="ORF">BDM02DRAFT_3114122</name>
</gene>
<evidence type="ECO:0000313" key="2">
    <source>
        <dbReference type="Proteomes" id="UP000886501"/>
    </source>
</evidence>
<dbReference type="Proteomes" id="UP000886501">
    <property type="component" value="Unassembled WGS sequence"/>
</dbReference>
<keyword evidence="2" id="KW-1185">Reference proteome</keyword>
<sequence length="72" mass="7902">MVTSLDSSAVLNASHLVIGLLTLSLFLLSHALCPDSAPPEPFASLITASINRNRTWCFPRSLDPRLAQLERR</sequence>
<reference evidence="1" key="1">
    <citation type="submission" date="2019-10" db="EMBL/GenBank/DDBJ databases">
        <authorList>
            <consortium name="DOE Joint Genome Institute"/>
            <person name="Kuo A."/>
            <person name="Miyauchi S."/>
            <person name="Kiss E."/>
            <person name="Drula E."/>
            <person name="Kohler A."/>
            <person name="Sanchez-Garcia M."/>
            <person name="Andreopoulos B."/>
            <person name="Barry K.W."/>
            <person name="Bonito G."/>
            <person name="Buee M."/>
            <person name="Carver A."/>
            <person name="Chen C."/>
            <person name="Cichocki N."/>
            <person name="Clum A."/>
            <person name="Culley D."/>
            <person name="Crous P.W."/>
            <person name="Fauchery L."/>
            <person name="Girlanda M."/>
            <person name="Hayes R."/>
            <person name="Keri Z."/>
            <person name="Labutti K."/>
            <person name="Lipzen A."/>
            <person name="Lombard V."/>
            <person name="Magnuson J."/>
            <person name="Maillard F."/>
            <person name="Morin E."/>
            <person name="Murat C."/>
            <person name="Nolan M."/>
            <person name="Ohm R."/>
            <person name="Pangilinan J."/>
            <person name="Pereira M."/>
            <person name="Perotto S."/>
            <person name="Peter M."/>
            <person name="Riley R."/>
            <person name="Sitrit Y."/>
            <person name="Stielow B."/>
            <person name="Szollosi G."/>
            <person name="Zifcakova L."/>
            <person name="Stursova M."/>
            <person name="Spatafora J.W."/>
            <person name="Tedersoo L."/>
            <person name="Vaario L.-M."/>
            <person name="Yamada A."/>
            <person name="Yan M."/>
            <person name="Wang P."/>
            <person name="Xu J."/>
            <person name="Bruns T."/>
            <person name="Baldrian P."/>
            <person name="Vilgalys R."/>
            <person name="Henrissat B."/>
            <person name="Grigoriev I.V."/>
            <person name="Hibbett D."/>
            <person name="Nagy L.G."/>
            <person name="Martin F.M."/>
        </authorList>
    </citation>
    <scope>NUCLEOTIDE SEQUENCE</scope>
    <source>
        <strain evidence="1">P2</strain>
    </source>
</reference>
<dbReference type="EMBL" id="MU118001">
    <property type="protein sequence ID" value="KAF9649191.1"/>
    <property type="molecule type" value="Genomic_DNA"/>
</dbReference>
<name>A0ACB6ZHP7_THEGA</name>
<comment type="caution">
    <text evidence="1">The sequence shown here is derived from an EMBL/GenBank/DDBJ whole genome shotgun (WGS) entry which is preliminary data.</text>
</comment>
<protein>
    <submittedName>
        <fullName evidence="1">Uncharacterized protein</fullName>
    </submittedName>
</protein>
<reference evidence="1" key="2">
    <citation type="journal article" date="2020" name="Nat. Commun.">
        <title>Large-scale genome sequencing of mycorrhizal fungi provides insights into the early evolution of symbiotic traits.</title>
        <authorList>
            <person name="Miyauchi S."/>
            <person name="Kiss E."/>
            <person name="Kuo A."/>
            <person name="Drula E."/>
            <person name="Kohler A."/>
            <person name="Sanchez-Garcia M."/>
            <person name="Morin E."/>
            <person name="Andreopoulos B."/>
            <person name="Barry K.W."/>
            <person name="Bonito G."/>
            <person name="Buee M."/>
            <person name="Carver A."/>
            <person name="Chen C."/>
            <person name="Cichocki N."/>
            <person name="Clum A."/>
            <person name="Culley D."/>
            <person name="Crous P.W."/>
            <person name="Fauchery L."/>
            <person name="Girlanda M."/>
            <person name="Hayes R.D."/>
            <person name="Keri Z."/>
            <person name="LaButti K."/>
            <person name="Lipzen A."/>
            <person name="Lombard V."/>
            <person name="Magnuson J."/>
            <person name="Maillard F."/>
            <person name="Murat C."/>
            <person name="Nolan M."/>
            <person name="Ohm R.A."/>
            <person name="Pangilinan J."/>
            <person name="Pereira M.F."/>
            <person name="Perotto S."/>
            <person name="Peter M."/>
            <person name="Pfister S."/>
            <person name="Riley R."/>
            <person name="Sitrit Y."/>
            <person name="Stielow J.B."/>
            <person name="Szollosi G."/>
            <person name="Zifcakova L."/>
            <person name="Stursova M."/>
            <person name="Spatafora J.W."/>
            <person name="Tedersoo L."/>
            <person name="Vaario L.M."/>
            <person name="Yamada A."/>
            <person name="Yan M."/>
            <person name="Wang P."/>
            <person name="Xu J."/>
            <person name="Bruns T."/>
            <person name="Baldrian P."/>
            <person name="Vilgalys R."/>
            <person name="Dunand C."/>
            <person name="Henrissat B."/>
            <person name="Grigoriev I.V."/>
            <person name="Hibbett D."/>
            <person name="Nagy L.G."/>
            <person name="Martin F.M."/>
        </authorList>
    </citation>
    <scope>NUCLEOTIDE SEQUENCE</scope>
    <source>
        <strain evidence="1">P2</strain>
    </source>
</reference>
<accession>A0ACB6ZHP7</accession>